<feature type="region of interest" description="Disordered" evidence="1">
    <location>
        <begin position="45"/>
        <end position="64"/>
    </location>
</feature>
<dbReference type="EMBL" id="BGZK01000023">
    <property type="protein sequence ID" value="GBP06639.1"/>
    <property type="molecule type" value="Genomic_DNA"/>
</dbReference>
<evidence type="ECO:0000313" key="3">
    <source>
        <dbReference type="Proteomes" id="UP000299102"/>
    </source>
</evidence>
<dbReference type="Proteomes" id="UP000299102">
    <property type="component" value="Unassembled WGS sequence"/>
</dbReference>
<comment type="caution">
    <text evidence="2">The sequence shown here is derived from an EMBL/GenBank/DDBJ whole genome shotgun (WGS) entry which is preliminary data.</text>
</comment>
<protein>
    <submittedName>
        <fullName evidence="2">Uncharacterized protein</fullName>
    </submittedName>
</protein>
<organism evidence="2 3">
    <name type="scientific">Eumeta variegata</name>
    <name type="common">Bagworm moth</name>
    <name type="synonym">Eumeta japonica</name>
    <dbReference type="NCBI Taxonomy" id="151549"/>
    <lineage>
        <taxon>Eukaryota</taxon>
        <taxon>Metazoa</taxon>
        <taxon>Ecdysozoa</taxon>
        <taxon>Arthropoda</taxon>
        <taxon>Hexapoda</taxon>
        <taxon>Insecta</taxon>
        <taxon>Pterygota</taxon>
        <taxon>Neoptera</taxon>
        <taxon>Endopterygota</taxon>
        <taxon>Lepidoptera</taxon>
        <taxon>Glossata</taxon>
        <taxon>Ditrysia</taxon>
        <taxon>Tineoidea</taxon>
        <taxon>Psychidae</taxon>
        <taxon>Oiketicinae</taxon>
        <taxon>Eumeta</taxon>
    </lineage>
</organism>
<dbReference type="AlphaFoldDB" id="A0A4C1SWS8"/>
<name>A0A4C1SWS8_EUMVA</name>
<proteinExistence type="predicted"/>
<gene>
    <name evidence="2" type="ORF">EVAR_92611_1</name>
</gene>
<accession>A0A4C1SWS8</accession>
<keyword evidence="3" id="KW-1185">Reference proteome</keyword>
<evidence type="ECO:0000256" key="1">
    <source>
        <dbReference type="SAM" id="MobiDB-lite"/>
    </source>
</evidence>
<sequence length="139" mass="15086">MKSFFMRRTREAVEENWRSCHQILILLLESLLKAISLWRKGRAPPNGIRGGRRGRESSSSVTTARRTSAVPRVLLILVALDATVLITADEAGGAALPFNINSLKGITRNREFGVPAPAPAPATGRDRRALWRTASAAAG</sequence>
<reference evidence="2 3" key="1">
    <citation type="journal article" date="2019" name="Commun. Biol.">
        <title>The bagworm genome reveals a unique fibroin gene that provides high tensile strength.</title>
        <authorList>
            <person name="Kono N."/>
            <person name="Nakamura H."/>
            <person name="Ohtoshi R."/>
            <person name="Tomita M."/>
            <person name="Numata K."/>
            <person name="Arakawa K."/>
        </authorList>
    </citation>
    <scope>NUCLEOTIDE SEQUENCE [LARGE SCALE GENOMIC DNA]</scope>
</reference>
<evidence type="ECO:0000313" key="2">
    <source>
        <dbReference type="EMBL" id="GBP06639.1"/>
    </source>
</evidence>